<feature type="region of interest" description="Disordered" evidence="2">
    <location>
        <begin position="455"/>
        <end position="476"/>
    </location>
</feature>
<dbReference type="Pfam" id="PF11327">
    <property type="entry name" value="Egh16-like"/>
    <property type="match status" value="1"/>
</dbReference>
<dbReference type="AlphaFoldDB" id="A0A0W0EW91"/>
<feature type="compositionally biased region" description="Low complexity" evidence="2">
    <location>
        <begin position="232"/>
        <end position="242"/>
    </location>
</feature>
<protein>
    <recommendedName>
        <fullName evidence="6">Gegh 16 protein</fullName>
    </recommendedName>
</protein>
<dbReference type="InterPro" id="IPR021476">
    <property type="entry name" value="Egh16-like"/>
</dbReference>
<dbReference type="Proteomes" id="UP000054988">
    <property type="component" value="Unassembled WGS sequence"/>
</dbReference>
<proteinExistence type="predicted"/>
<evidence type="ECO:0000256" key="1">
    <source>
        <dbReference type="SAM" id="Coils"/>
    </source>
</evidence>
<dbReference type="eggNOG" id="ENOG502QUBE">
    <property type="taxonomic scope" value="Eukaryota"/>
</dbReference>
<feature type="coiled-coil region" evidence="1">
    <location>
        <begin position="252"/>
        <end position="279"/>
    </location>
</feature>
<evidence type="ECO:0008006" key="6">
    <source>
        <dbReference type="Google" id="ProtNLM"/>
    </source>
</evidence>
<accession>A0A0W0EW91</accession>
<dbReference type="PANTHER" id="PTHR34618:SF4">
    <property type="entry name" value="CAS1"/>
    <property type="match status" value="1"/>
</dbReference>
<dbReference type="EMBL" id="LATX01002485">
    <property type="protein sequence ID" value="KTB28319.1"/>
    <property type="molecule type" value="Genomic_DNA"/>
</dbReference>
<evidence type="ECO:0000313" key="5">
    <source>
        <dbReference type="Proteomes" id="UP000054988"/>
    </source>
</evidence>
<evidence type="ECO:0000313" key="4">
    <source>
        <dbReference type="EMBL" id="KTB28319.1"/>
    </source>
</evidence>
<feature type="chain" id="PRO_5006901210" description="Gegh 16 protein" evidence="3">
    <location>
        <begin position="17"/>
        <end position="497"/>
    </location>
</feature>
<evidence type="ECO:0000256" key="2">
    <source>
        <dbReference type="SAM" id="MobiDB-lite"/>
    </source>
</evidence>
<keyword evidence="3" id="KW-0732">Signal</keyword>
<feature type="compositionally biased region" description="Low complexity" evidence="2">
    <location>
        <begin position="208"/>
        <end position="223"/>
    </location>
</feature>
<reference evidence="4 5" key="1">
    <citation type="submission" date="2015-12" db="EMBL/GenBank/DDBJ databases">
        <title>Draft genome sequence of Moniliophthora roreri, the causal agent of frosty pod rot of cacao.</title>
        <authorList>
            <person name="Aime M.C."/>
            <person name="Diaz-Valderrama J.R."/>
            <person name="Kijpornyongpan T."/>
            <person name="Phillips-Mora W."/>
        </authorList>
    </citation>
    <scope>NUCLEOTIDE SEQUENCE [LARGE SCALE GENOMIC DNA]</scope>
    <source>
        <strain evidence="4 5">MCA 2952</strain>
    </source>
</reference>
<evidence type="ECO:0000256" key="3">
    <source>
        <dbReference type="SAM" id="SignalP"/>
    </source>
</evidence>
<name>A0A0W0EW91_MONRR</name>
<dbReference type="PANTHER" id="PTHR34618">
    <property type="entry name" value="SURFACE PROTEIN MAS1, PUTATIVE-RELATED"/>
    <property type="match status" value="1"/>
</dbReference>
<comment type="caution">
    <text evidence="4">The sequence shown here is derived from an EMBL/GenBank/DDBJ whole genome shotgun (WGS) entry which is preliminary data.</text>
</comment>
<sequence length="497" mass="50561">MKSVAFALALSASVHGHGLISAITGTNGVVTMGFGVTDTIPRNGTSEQPFQLDTPVMKNLVDDPCGATLQGGSIDITRSFQVALQQGGGQLPSLSPNGSITMTIHQVNADGGGPFTAQFNTDGTGRTWEDAVVTQQVPGANGILRGGPVDSQFTAQLPAGTVCTGGPNNDACIVRINNGGAGLEQSLANGAGPFGGCAAVVANGATGANTNTGANTGTNNNAGTGRGRNRNRLGNNRNRNTQNLARYFPSPEKREEDALRTLIAKRKELDQEIEMRRRDLEERQLLTVDLIDELKTATGSAIDIPIDAFAGQVDASPNGGNSTTAPNAILTKQQAVDLKKAVQGAIAAALSVLSSAQNVSVDALGFQVENKLTPEQIDAANVAAAKALADGLTTSINQGNAGVGEPNTAVVNELLGPVSDVRTLTLTTSAFGSAATQTVAGAAGAGGAGAETITASPVSTAGSPARTPAGRVNNKGNRVAADSNAFEKRMKLSRMAL</sequence>
<organism evidence="4 5">
    <name type="scientific">Moniliophthora roreri</name>
    <name type="common">Frosty pod rot fungus</name>
    <name type="synonym">Monilia roreri</name>
    <dbReference type="NCBI Taxonomy" id="221103"/>
    <lineage>
        <taxon>Eukaryota</taxon>
        <taxon>Fungi</taxon>
        <taxon>Dikarya</taxon>
        <taxon>Basidiomycota</taxon>
        <taxon>Agaricomycotina</taxon>
        <taxon>Agaricomycetes</taxon>
        <taxon>Agaricomycetidae</taxon>
        <taxon>Agaricales</taxon>
        <taxon>Marasmiineae</taxon>
        <taxon>Marasmiaceae</taxon>
        <taxon>Moniliophthora</taxon>
    </lineage>
</organism>
<keyword evidence="1" id="KW-0175">Coiled coil</keyword>
<feature type="region of interest" description="Disordered" evidence="2">
    <location>
        <begin position="208"/>
        <end position="242"/>
    </location>
</feature>
<feature type="signal peptide" evidence="3">
    <location>
        <begin position="1"/>
        <end position="16"/>
    </location>
</feature>
<gene>
    <name evidence="4" type="ORF">WG66_19073</name>
</gene>